<dbReference type="GeneID" id="34601517"/>
<proteinExistence type="inferred from homology"/>
<evidence type="ECO:0000313" key="5">
    <source>
        <dbReference type="Proteomes" id="UP000077002"/>
    </source>
</evidence>
<dbReference type="PRINTS" id="PR00081">
    <property type="entry name" value="GDHRDH"/>
</dbReference>
<dbReference type="RefSeq" id="XP_022511294.1">
    <property type="nucleotide sequence ID" value="XM_022656318.1"/>
</dbReference>
<dbReference type="Pfam" id="PF00106">
    <property type="entry name" value="adh_short"/>
    <property type="match status" value="1"/>
</dbReference>
<evidence type="ECO:0000313" key="4">
    <source>
        <dbReference type="EMBL" id="OAG39342.1"/>
    </source>
</evidence>
<dbReference type="Gene3D" id="3.40.50.720">
    <property type="entry name" value="NAD(P)-binding Rossmann-like Domain"/>
    <property type="match status" value="1"/>
</dbReference>
<sequence>MAMAGNVAFITGGASGMGLAVTEKLLSKGWKVTIFDFNAKTGAELAEKLGPNVLFVQGNAAIYSDQAKGFLKTWEKWQRIDFVFANAGVGDRIDLFADAPETENGAPPQPDILPIDVCLNGVIWSAYLAFHYFKKNAGRKGKLAITASFAGIYAGPEVPLYAAAKHGDVALARSLGKLMKSRGENITVNCICPTVVATNLISAEFVQAIPPNMITPISTIVRAIEKIIEDDSVNACVFETCGEDIIPREEPAPANKVAAFYLGADFSEVNANELELIKERGKALDAMATR</sequence>
<comment type="caution">
    <text evidence="4">The sequence shown here is derived from an EMBL/GenBank/DDBJ whole genome shotgun (WGS) entry which is preliminary data.</text>
</comment>
<protein>
    <submittedName>
        <fullName evidence="4">Uncharacterized protein</fullName>
    </submittedName>
</protein>
<dbReference type="InterPro" id="IPR002347">
    <property type="entry name" value="SDR_fam"/>
</dbReference>
<gene>
    <name evidence="4" type="ORF">AYO21_06358</name>
</gene>
<keyword evidence="5" id="KW-1185">Reference proteome</keyword>
<evidence type="ECO:0000256" key="3">
    <source>
        <dbReference type="ARBA" id="ARBA00023002"/>
    </source>
</evidence>
<dbReference type="GO" id="GO:0005737">
    <property type="term" value="C:cytoplasm"/>
    <property type="evidence" value="ECO:0007669"/>
    <property type="project" value="TreeGrafter"/>
</dbReference>
<evidence type="ECO:0000256" key="1">
    <source>
        <dbReference type="ARBA" id="ARBA00006484"/>
    </source>
</evidence>
<keyword evidence="3" id="KW-0560">Oxidoreductase</keyword>
<dbReference type="SUPFAM" id="SSF51735">
    <property type="entry name" value="NAD(P)-binding Rossmann-fold domains"/>
    <property type="match status" value="1"/>
</dbReference>
<dbReference type="OrthoDB" id="5371740at2759"/>
<dbReference type="AlphaFoldDB" id="A0A177F7E1"/>
<dbReference type="EMBL" id="LVKK01000044">
    <property type="protein sequence ID" value="OAG39342.1"/>
    <property type="molecule type" value="Genomic_DNA"/>
</dbReference>
<name>A0A177F7E1_9EURO</name>
<dbReference type="PANTHER" id="PTHR44229:SF4">
    <property type="entry name" value="15-HYDROXYPROSTAGLANDIN DEHYDROGENASE [NAD(+)]"/>
    <property type="match status" value="1"/>
</dbReference>
<dbReference type="Proteomes" id="UP000077002">
    <property type="component" value="Unassembled WGS sequence"/>
</dbReference>
<dbReference type="GO" id="GO:0016616">
    <property type="term" value="F:oxidoreductase activity, acting on the CH-OH group of donors, NAD or NADP as acceptor"/>
    <property type="evidence" value="ECO:0007669"/>
    <property type="project" value="TreeGrafter"/>
</dbReference>
<keyword evidence="2" id="KW-0521">NADP</keyword>
<dbReference type="PROSITE" id="PS00061">
    <property type="entry name" value="ADH_SHORT"/>
    <property type="match status" value="1"/>
</dbReference>
<evidence type="ECO:0000256" key="2">
    <source>
        <dbReference type="ARBA" id="ARBA00022857"/>
    </source>
</evidence>
<reference evidence="4 5" key="1">
    <citation type="submission" date="2016-03" db="EMBL/GenBank/DDBJ databases">
        <title>Draft genome sequence of the Fonsecaea monophora CBS 269.37.</title>
        <authorList>
            <person name="Bombassaro A."/>
            <person name="Vinicius W.A."/>
            <person name="De Hoog S."/>
            <person name="Sun J."/>
            <person name="Souza E.M."/>
            <person name="Raittz R.T."/>
            <person name="Costa F."/>
            <person name="Leao A.C."/>
            <person name="Tadra-Sfeir M.Z."/>
            <person name="Baura V."/>
            <person name="Balsanelli E."/>
            <person name="Pedrosa F.O."/>
            <person name="Moreno L.F."/>
            <person name="Steffens M.B."/>
            <person name="Xi L."/>
            <person name="Bocca A.L."/>
            <person name="Felipe M.S."/>
            <person name="Teixeira M."/>
            <person name="Telles Filho F.Q."/>
            <person name="Azevedo C.M."/>
            <person name="Gomes R."/>
            <person name="Vicente V.A."/>
        </authorList>
    </citation>
    <scope>NUCLEOTIDE SEQUENCE [LARGE SCALE GENOMIC DNA]</scope>
    <source>
        <strain evidence="4 5">CBS 269.37</strain>
    </source>
</reference>
<organism evidence="4 5">
    <name type="scientific">Fonsecaea monophora</name>
    <dbReference type="NCBI Taxonomy" id="254056"/>
    <lineage>
        <taxon>Eukaryota</taxon>
        <taxon>Fungi</taxon>
        <taxon>Dikarya</taxon>
        <taxon>Ascomycota</taxon>
        <taxon>Pezizomycotina</taxon>
        <taxon>Eurotiomycetes</taxon>
        <taxon>Chaetothyriomycetidae</taxon>
        <taxon>Chaetothyriales</taxon>
        <taxon>Herpotrichiellaceae</taxon>
        <taxon>Fonsecaea</taxon>
    </lineage>
</organism>
<accession>A0A177F7E1</accession>
<comment type="similarity">
    <text evidence="1">Belongs to the short-chain dehydrogenases/reductases (SDR) family.</text>
</comment>
<dbReference type="InterPro" id="IPR036291">
    <property type="entry name" value="NAD(P)-bd_dom_sf"/>
</dbReference>
<dbReference type="PANTHER" id="PTHR44229">
    <property type="entry name" value="15-HYDROXYPROSTAGLANDIN DEHYDROGENASE [NAD(+)]"/>
    <property type="match status" value="1"/>
</dbReference>
<dbReference type="InterPro" id="IPR020904">
    <property type="entry name" value="Sc_DH/Rdtase_CS"/>
</dbReference>